<dbReference type="PROSITE" id="PS51710">
    <property type="entry name" value="G_OBG"/>
    <property type="match status" value="1"/>
</dbReference>
<evidence type="ECO:0000313" key="3">
    <source>
        <dbReference type="EMBL" id="QOJ78255.1"/>
    </source>
</evidence>
<dbReference type="Pfam" id="PF01926">
    <property type="entry name" value="MMR_HSR1"/>
    <property type="match status" value="1"/>
</dbReference>
<dbReference type="InterPro" id="IPR027417">
    <property type="entry name" value="P-loop_NTPase"/>
</dbReference>
<gene>
    <name evidence="3" type="ORF">IG193_05655</name>
</gene>
<dbReference type="KEGG" id="thel:IG193_05655"/>
<sequence>MNIEQLKRELVLAIPDSGVLFERAVEACKKRPPPSRYRRKLEAIREDTLKCIDRAYKVLENHLRKVVETSPFIENLHPLFRDLLLLNINVDEYKVCLSRLNSSRRIIGKIYHESRKRIKTASGIRETLTARRTFFGRIFSVLETLTECLKKVRSFQEAFLRLPEVDTELPAAVIAGAPNVGKSTVLRALTRAKPKVSPYPFTTRELIIGIFERGDLRVQLIDTPGLLDTPLEDKNRIERQAILAMRHLASLIIFVIDPTETCGFPLEFQKTVFDQIVSSFSDTQVVKVVNKIDLATQEHLDNARKFFGGSDIVYISADKKLNLNLLESVIEKVFREEAQSSQKKELGS</sequence>
<dbReference type="SUPFAM" id="SSF52540">
    <property type="entry name" value="P-loop containing nucleoside triphosphate hydrolases"/>
    <property type="match status" value="1"/>
</dbReference>
<evidence type="ECO:0000259" key="2">
    <source>
        <dbReference type="PROSITE" id="PS51710"/>
    </source>
</evidence>
<dbReference type="GO" id="GO:0005525">
    <property type="term" value="F:GTP binding"/>
    <property type="evidence" value="ECO:0007669"/>
    <property type="project" value="InterPro"/>
</dbReference>
<evidence type="ECO:0000313" key="4">
    <source>
        <dbReference type="Proteomes" id="UP000594121"/>
    </source>
</evidence>
<keyword evidence="4" id="KW-1185">Reference proteome</keyword>
<proteinExistence type="predicted"/>
<dbReference type="AlphaFoldDB" id="A0A7L9FHK5"/>
<dbReference type="CDD" id="cd01897">
    <property type="entry name" value="NOG"/>
    <property type="match status" value="1"/>
</dbReference>
<dbReference type="InterPro" id="IPR031167">
    <property type="entry name" value="G_OBG"/>
</dbReference>
<name>A0A7L9FHK5_9CREN</name>
<dbReference type="GeneID" id="59149361"/>
<dbReference type="Pfam" id="PF17835">
    <property type="entry name" value="NOG1_N"/>
    <property type="match status" value="1"/>
</dbReference>
<dbReference type="PRINTS" id="PR00326">
    <property type="entry name" value="GTP1OBG"/>
</dbReference>
<dbReference type="InParanoid" id="A0A7L9FHK5"/>
<dbReference type="InterPro" id="IPR005225">
    <property type="entry name" value="Small_GTP-bd"/>
</dbReference>
<accession>A0A7L9FHK5</accession>
<protein>
    <submittedName>
        <fullName evidence="3">50S ribosome-binding GTPase</fullName>
    </submittedName>
</protein>
<feature type="domain" description="OBG-type G" evidence="2">
    <location>
        <begin position="170"/>
        <end position="335"/>
    </location>
</feature>
<dbReference type="NCBIfam" id="TIGR00231">
    <property type="entry name" value="small_GTP"/>
    <property type="match status" value="1"/>
</dbReference>
<dbReference type="RefSeq" id="WP_192818227.1">
    <property type="nucleotide sequence ID" value="NZ_CP062310.1"/>
</dbReference>
<evidence type="ECO:0000256" key="1">
    <source>
        <dbReference type="ARBA" id="ARBA00022741"/>
    </source>
</evidence>
<dbReference type="EMBL" id="CP062310">
    <property type="protein sequence ID" value="QOJ78255.1"/>
    <property type="molecule type" value="Genomic_DNA"/>
</dbReference>
<organism evidence="3 4">
    <name type="scientific">Infirmifilum lucidum</name>
    <dbReference type="NCBI Taxonomy" id="2776706"/>
    <lineage>
        <taxon>Archaea</taxon>
        <taxon>Thermoproteota</taxon>
        <taxon>Thermoprotei</taxon>
        <taxon>Thermofilales</taxon>
        <taxon>Thermofilaceae</taxon>
        <taxon>Infirmifilum</taxon>
    </lineage>
</organism>
<dbReference type="Gene3D" id="1.20.120.1190">
    <property type="match status" value="1"/>
</dbReference>
<dbReference type="PANTHER" id="PTHR45759">
    <property type="entry name" value="NUCLEOLAR GTP-BINDING PROTEIN 1"/>
    <property type="match status" value="1"/>
</dbReference>
<dbReference type="InterPro" id="IPR041623">
    <property type="entry name" value="NOG1_N"/>
</dbReference>
<dbReference type="Gene3D" id="3.40.50.300">
    <property type="entry name" value="P-loop containing nucleotide triphosphate hydrolases"/>
    <property type="match status" value="1"/>
</dbReference>
<reference evidence="3 4" key="1">
    <citation type="submission" date="2020-10" db="EMBL/GenBank/DDBJ databases">
        <title>Thermofilum lucidum 3507LT sp. nov. a novel member of Thermofilaceae family isolated from Chile hot spring, and proposal of description order Thermofilales.</title>
        <authorList>
            <person name="Zayulina K.S."/>
            <person name="Elcheninov A.G."/>
            <person name="Toshchakov S.V."/>
            <person name="Kublanov I.V."/>
        </authorList>
    </citation>
    <scope>NUCLEOTIDE SEQUENCE [LARGE SCALE GENOMIC DNA]</scope>
    <source>
        <strain evidence="3 4">3507LT</strain>
    </source>
</reference>
<dbReference type="InterPro" id="IPR006073">
    <property type="entry name" value="GTP-bd"/>
</dbReference>
<keyword evidence="1" id="KW-0547">Nucleotide-binding</keyword>
<dbReference type="FunCoup" id="A0A7L9FHK5">
    <property type="interactions" value="131"/>
</dbReference>
<dbReference type="Proteomes" id="UP000594121">
    <property type="component" value="Chromosome"/>
</dbReference>